<protein>
    <recommendedName>
        <fullName evidence="1">SGNH hydrolase-type esterase domain-containing protein</fullName>
    </recommendedName>
</protein>
<dbReference type="Gene3D" id="3.40.50.1110">
    <property type="entry name" value="SGNH hydrolase"/>
    <property type="match status" value="1"/>
</dbReference>
<proteinExistence type="predicted"/>
<reference evidence="2" key="1">
    <citation type="submission" date="2018-05" db="EMBL/GenBank/DDBJ databases">
        <authorList>
            <person name="Lanie J.A."/>
            <person name="Ng W.-L."/>
            <person name="Kazmierczak K.M."/>
            <person name="Andrzejewski T.M."/>
            <person name="Davidsen T.M."/>
            <person name="Wayne K.J."/>
            <person name="Tettelin H."/>
            <person name="Glass J.I."/>
            <person name="Rusch D."/>
            <person name="Podicherti R."/>
            <person name="Tsui H.-C.T."/>
            <person name="Winkler M.E."/>
        </authorList>
    </citation>
    <scope>NUCLEOTIDE SEQUENCE</scope>
</reference>
<dbReference type="GO" id="GO:0004622">
    <property type="term" value="F:phosphatidylcholine lysophospholipase activity"/>
    <property type="evidence" value="ECO:0007669"/>
    <property type="project" value="TreeGrafter"/>
</dbReference>
<dbReference type="SUPFAM" id="SSF52266">
    <property type="entry name" value="SGNH hydrolase"/>
    <property type="match status" value="1"/>
</dbReference>
<accession>A0A381T7W8</accession>
<dbReference type="InterPro" id="IPR051532">
    <property type="entry name" value="Ester_Hydrolysis_Enzymes"/>
</dbReference>
<dbReference type="EMBL" id="UINC01004163">
    <property type="protein sequence ID" value="SVA12276.1"/>
    <property type="molecule type" value="Genomic_DNA"/>
</dbReference>
<dbReference type="PANTHER" id="PTHR30383:SF5">
    <property type="entry name" value="SGNH HYDROLASE-TYPE ESTERASE DOMAIN-CONTAINING PROTEIN"/>
    <property type="match status" value="1"/>
</dbReference>
<organism evidence="2">
    <name type="scientific">marine metagenome</name>
    <dbReference type="NCBI Taxonomy" id="408172"/>
    <lineage>
        <taxon>unclassified sequences</taxon>
        <taxon>metagenomes</taxon>
        <taxon>ecological metagenomes</taxon>
    </lineage>
</organism>
<dbReference type="InterPro" id="IPR036514">
    <property type="entry name" value="SGNH_hydro_sf"/>
</dbReference>
<gene>
    <name evidence="2" type="ORF">METZ01_LOCUS65130</name>
</gene>
<evidence type="ECO:0000259" key="1">
    <source>
        <dbReference type="Pfam" id="PF13472"/>
    </source>
</evidence>
<evidence type="ECO:0000313" key="2">
    <source>
        <dbReference type="EMBL" id="SVA12276.1"/>
    </source>
</evidence>
<dbReference type="PANTHER" id="PTHR30383">
    <property type="entry name" value="THIOESTERASE 1/PROTEASE 1/LYSOPHOSPHOLIPASE L1"/>
    <property type="match status" value="1"/>
</dbReference>
<dbReference type="Pfam" id="PF13472">
    <property type="entry name" value="Lipase_GDSL_2"/>
    <property type="match status" value="1"/>
</dbReference>
<name>A0A381T7W8_9ZZZZ</name>
<dbReference type="AlphaFoldDB" id="A0A381T7W8"/>
<dbReference type="InterPro" id="IPR013830">
    <property type="entry name" value="SGNH_hydro"/>
</dbReference>
<sequence>MRFLILLLFMNDVTMTQDWANLNKYNKQNSKLGPPKINGNRIVFMGNSITENWSELYPEYFSEKDYINRGIGGQTTPQMLIRFRVDVIDLKPIIVVILAGTNDIAGNTGPATVKMITDNIISMAELARSNRIHVILSSILPAADYPWNPGLDPPEKIKAVNYVLKKYANQNSLTYLDYYTSMVDNNNELKKKYTYDGVHPNKKGYELMSILADQAISETLQLILKNQ</sequence>
<dbReference type="CDD" id="cd04501">
    <property type="entry name" value="SGNH_hydrolase_like_4"/>
    <property type="match status" value="1"/>
</dbReference>
<feature type="domain" description="SGNH hydrolase-type esterase" evidence="1">
    <location>
        <begin position="44"/>
        <end position="207"/>
    </location>
</feature>